<dbReference type="PANTHER" id="PTHR47529:SF1">
    <property type="entry name" value="PERIPLASMIC CHAPERONE PPID"/>
    <property type="match status" value="1"/>
</dbReference>
<keyword evidence="4" id="KW-0143">Chaperone</keyword>
<accession>A0A382RL22</accession>
<evidence type="ECO:0000256" key="2">
    <source>
        <dbReference type="ARBA" id="ARBA00022475"/>
    </source>
</evidence>
<dbReference type="SUPFAM" id="SSF109998">
    <property type="entry name" value="Triger factor/SurA peptide-binding domain-like"/>
    <property type="match status" value="1"/>
</dbReference>
<evidence type="ECO:0000256" key="3">
    <source>
        <dbReference type="ARBA" id="ARBA00023136"/>
    </source>
</evidence>
<reference evidence="6" key="1">
    <citation type="submission" date="2018-05" db="EMBL/GenBank/DDBJ databases">
        <authorList>
            <person name="Lanie J.A."/>
            <person name="Ng W.-L."/>
            <person name="Kazmierczak K.M."/>
            <person name="Andrzejewski T.M."/>
            <person name="Davidsen T.M."/>
            <person name="Wayne K.J."/>
            <person name="Tettelin H."/>
            <person name="Glass J.I."/>
            <person name="Rusch D."/>
            <person name="Podicherti R."/>
            <person name="Tsui H.-C.T."/>
            <person name="Winkler M.E."/>
        </authorList>
    </citation>
    <scope>NUCLEOTIDE SEQUENCE</scope>
</reference>
<name>A0A382RL22_9ZZZZ</name>
<dbReference type="GO" id="GO:0005886">
    <property type="term" value="C:plasma membrane"/>
    <property type="evidence" value="ECO:0007669"/>
    <property type="project" value="UniProtKB-SubCell"/>
</dbReference>
<dbReference type="InterPro" id="IPR052029">
    <property type="entry name" value="PpiD_chaperone"/>
</dbReference>
<feature type="non-terminal residue" evidence="6">
    <location>
        <position position="270"/>
    </location>
</feature>
<protein>
    <recommendedName>
        <fullName evidence="7">PpiC domain-containing protein</fullName>
    </recommendedName>
</protein>
<evidence type="ECO:0000313" key="6">
    <source>
        <dbReference type="EMBL" id="SVC98383.1"/>
    </source>
</evidence>
<sequence length="270" mass="31465">MIVFLRQKGIAQFFLVAVTILFLGGSVLLLDSSFNVLDGLFGRTGNLGEETVLTIGNTKVTRRDFEDYVSNVTRYYEQQNQSGALPDRETVENQVKDQLIRMEILRQNIKLDDPEVDRHIQNDPNWLSTYNLYANGGNSNLYRDQIRGQLSESMLRDQIQGMELVTDLEIENEYRRQNHKAKLKFIQFRNSDYNNATEVPDEEAKTYFEQNSKEKYYKKDQINLKFVKISPQDFVSDDDVRTYYDDNRNRYSEITSVKASHILKKIPDGA</sequence>
<dbReference type="AlphaFoldDB" id="A0A382RL22"/>
<proteinExistence type="predicted"/>
<organism evidence="6">
    <name type="scientific">marine metagenome</name>
    <dbReference type="NCBI Taxonomy" id="408172"/>
    <lineage>
        <taxon>unclassified sequences</taxon>
        <taxon>metagenomes</taxon>
        <taxon>ecological metagenomes</taxon>
    </lineage>
</organism>
<evidence type="ECO:0000256" key="5">
    <source>
        <dbReference type="SAM" id="Phobius"/>
    </source>
</evidence>
<dbReference type="InterPro" id="IPR027304">
    <property type="entry name" value="Trigger_fact/SurA_dom_sf"/>
</dbReference>
<feature type="transmembrane region" description="Helical" evidence="5">
    <location>
        <begin position="12"/>
        <end position="30"/>
    </location>
</feature>
<keyword evidence="5" id="KW-1133">Transmembrane helix</keyword>
<keyword evidence="2" id="KW-1003">Cell membrane</keyword>
<dbReference type="EMBL" id="UINC01122524">
    <property type="protein sequence ID" value="SVC98383.1"/>
    <property type="molecule type" value="Genomic_DNA"/>
</dbReference>
<evidence type="ECO:0000256" key="4">
    <source>
        <dbReference type="ARBA" id="ARBA00023186"/>
    </source>
</evidence>
<comment type="subcellular location">
    <subcellularLocation>
        <location evidence="1">Cell membrane</location>
    </subcellularLocation>
</comment>
<dbReference type="PANTHER" id="PTHR47529">
    <property type="entry name" value="PEPTIDYL-PROLYL CIS-TRANS ISOMERASE D"/>
    <property type="match status" value="1"/>
</dbReference>
<evidence type="ECO:0008006" key="7">
    <source>
        <dbReference type="Google" id="ProtNLM"/>
    </source>
</evidence>
<keyword evidence="3 5" id="KW-0472">Membrane</keyword>
<evidence type="ECO:0000256" key="1">
    <source>
        <dbReference type="ARBA" id="ARBA00004236"/>
    </source>
</evidence>
<gene>
    <name evidence="6" type="ORF">METZ01_LOCUS351237</name>
</gene>
<dbReference type="Pfam" id="PF13624">
    <property type="entry name" value="SurA_N_3"/>
    <property type="match status" value="1"/>
</dbReference>
<dbReference type="Gene3D" id="1.10.4030.10">
    <property type="entry name" value="Porin chaperone SurA, peptide-binding domain"/>
    <property type="match status" value="1"/>
</dbReference>
<keyword evidence="5" id="KW-0812">Transmembrane</keyword>